<name>A0A0X1KPT5_9THEM</name>
<dbReference type="AlphaFoldDB" id="A0A0X1KPT5"/>
<feature type="transmembrane region" description="Helical" evidence="1">
    <location>
        <begin position="76"/>
        <end position="94"/>
    </location>
</feature>
<keyword evidence="1" id="KW-0812">Transmembrane</keyword>
<proteinExistence type="predicted"/>
<keyword evidence="1" id="KW-1133">Transmembrane helix</keyword>
<organism evidence="2 3">
    <name type="scientific">Pseudothermotoga hypogea DSM 11164 = NBRC 106472</name>
    <dbReference type="NCBI Taxonomy" id="1123384"/>
    <lineage>
        <taxon>Bacteria</taxon>
        <taxon>Thermotogati</taxon>
        <taxon>Thermotogota</taxon>
        <taxon>Thermotogae</taxon>
        <taxon>Thermotogales</taxon>
        <taxon>Thermotogaceae</taxon>
        <taxon>Pseudothermotoga</taxon>
    </lineage>
</organism>
<sequence>MLMLPFVTSLLLGRLVQSVGYFLYVLADRFIDVYSHIVQQDLPNVLKNLLRLHLVLHSFFGHFLKFYDSVPLWDKALHFFGSFTIAFFFYHVLCKDSKFWRSLSDKMAQLVSFLLANFAGVLWEIAEFIADKIFSVNAQRGLDDTMFDLIFNVFGSYFAVRIGRKFLKERRT</sequence>
<dbReference type="EMBL" id="CP007141">
    <property type="protein sequence ID" value="AJC73272.1"/>
    <property type="molecule type" value="Genomic_DNA"/>
</dbReference>
<dbReference type="Proteomes" id="UP000077469">
    <property type="component" value="Chromosome"/>
</dbReference>
<dbReference type="Pfam" id="PF09997">
    <property type="entry name" value="DUF2238"/>
    <property type="match status" value="1"/>
</dbReference>
<feature type="transmembrane region" description="Helical" evidence="1">
    <location>
        <begin position="146"/>
        <end position="163"/>
    </location>
</feature>
<reference evidence="2 3" key="1">
    <citation type="submission" date="2014-01" db="EMBL/GenBank/DDBJ databases">
        <title>Genome sequencing of Thermotog hypogea.</title>
        <authorList>
            <person name="Zhang X."/>
            <person name="Alvare G."/>
            <person name="Fristensky B."/>
            <person name="Chen L."/>
            <person name="Suen T."/>
            <person name="Chen Q."/>
            <person name="Ma K."/>
        </authorList>
    </citation>
    <scope>NUCLEOTIDE SEQUENCE [LARGE SCALE GENOMIC DNA]</scope>
    <source>
        <strain evidence="2 3">DSM 11164</strain>
    </source>
</reference>
<evidence type="ECO:0008006" key="4">
    <source>
        <dbReference type="Google" id="ProtNLM"/>
    </source>
</evidence>
<dbReference type="STRING" id="1123384.AJ81_02585"/>
<evidence type="ECO:0000313" key="3">
    <source>
        <dbReference type="Proteomes" id="UP000077469"/>
    </source>
</evidence>
<dbReference type="PATRIC" id="fig|1123384.7.peg.510"/>
<evidence type="ECO:0000256" key="1">
    <source>
        <dbReference type="SAM" id="Phobius"/>
    </source>
</evidence>
<dbReference type="InterPro" id="IPR014509">
    <property type="entry name" value="YjdF-like"/>
</dbReference>
<accession>A0A0X1KPT5</accession>
<keyword evidence="1" id="KW-0472">Membrane</keyword>
<feature type="transmembrane region" description="Helical" evidence="1">
    <location>
        <begin position="106"/>
        <end position="126"/>
    </location>
</feature>
<keyword evidence="3" id="KW-1185">Reference proteome</keyword>
<dbReference type="KEGG" id="phy:AJ81_02585"/>
<gene>
    <name evidence="2" type="ORF">AJ81_02585</name>
</gene>
<evidence type="ECO:0000313" key="2">
    <source>
        <dbReference type="EMBL" id="AJC73272.1"/>
    </source>
</evidence>
<dbReference type="PaxDb" id="1123384-AJ81_02585"/>
<protein>
    <recommendedName>
        <fullName evidence="4">VanZ-like domain-containing protein</fullName>
    </recommendedName>
</protein>